<evidence type="ECO:0000256" key="6">
    <source>
        <dbReference type="SAM" id="SignalP"/>
    </source>
</evidence>
<keyword evidence="9" id="KW-1185">Reference proteome</keyword>
<dbReference type="GO" id="GO:0020037">
    <property type="term" value="F:heme binding"/>
    <property type="evidence" value="ECO:0007669"/>
    <property type="project" value="UniProtKB-UniRule"/>
</dbReference>
<feature type="signal peptide" evidence="6">
    <location>
        <begin position="1"/>
        <end position="23"/>
    </location>
</feature>
<dbReference type="InterPro" id="IPR001199">
    <property type="entry name" value="Cyt_B5-like_heme/steroid-bd"/>
</dbReference>
<dbReference type="InterPro" id="IPR051872">
    <property type="entry name" value="Cytochrome_b5/Flavoprotein_Rdt"/>
</dbReference>
<proteinExistence type="inferred from homology"/>
<reference evidence="8" key="1">
    <citation type="journal article" date="2020" name="Stud. Mycol.">
        <title>101 Dothideomycetes genomes: a test case for predicting lifestyles and emergence of pathogens.</title>
        <authorList>
            <person name="Haridas S."/>
            <person name="Albert R."/>
            <person name="Binder M."/>
            <person name="Bloem J."/>
            <person name="Labutti K."/>
            <person name="Salamov A."/>
            <person name="Andreopoulos B."/>
            <person name="Baker S."/>
            <person name="Barry K."/>
            <person name="Bills G."/>
            <person name="Bluhm B."/>
            <person name="Cannon C."/>
            <person name="Castanera R."/>
            <person name="Culley D."/>
            <person name="Daum C."/>
            <person name="Ezra D."/>
            <person name="Gonzalez J."/>
            <person name="Henrissat B."/>
            <person name="Kuo A."/>
            <person name="Liang C."/>
            <person name="Lipzen A."/>
            <person name="Lutzoni F."/>
            <person name="Magnuson J."/>
            <person name="Mondo S."/>
            <person name="Nolan M."/>
            <person name="Ohm R."/>
            <person name="Pangilinan J."/>
            <person name="Park H.-J."/>
            <person name="Ramirez L."/>
            <person name="Alfaro M."/>
            <person name="Sun H."/>
            <person name="Tritt A."/>
            <person name="Yoshinaga Y."/>
            <person name="Zwiers L.-H."/>
            <person name="Turgeon B."/>
            <person name="Goodwin S."/>
            <person name="Spatafora J."/>
            <person name="Crous P."/>
            <person name="Grigoriev I."/>
        </authorList>
    </citation>
    <scope>NUCLEOTIDE SEQUENCE</scope>
    <source>
        <strain evidence="8">CBS 115976</strain>
    </source>
</reference>
<accession>A0A6A6U257</accession>
<dbReference type="PANTHER" id="PTHR46237:SF1">
    <property type="entry name" value="CYTOCHROME B5 REDUCTASE 4"/>
    <property type="match status" value="1"/>
</dbReference>
<dbReference type="PROSITE" id="PS00191">
    <property type="entry name" value="CYTOCHROME_B5_1"/>
    <property type="match status" value="1"/>
</dbReference>
<evidence type="ECO:0000256" key="3">
    <source>
        <dbReference type="ARBA" id="ARBA00023004"/>
    </source>
</evidence>
<evidence type="ECO:0000256" key="1">
    <source>
        <dbReference type="ARBA" id="ARBA00022617"/>
    </source>
</evidence>
<keyword evidence="1 4" id="KW-0349">Heme</keyword>
<keyword evidence="6" id="KW-0732">Signal</keyword>
<protein>
    <recommendedName>
        <fullName evidence="7">Cytochrome b5 heme-binding domain-containing protein</fullName>
    </recommendedName>
</protein>
<evidence type="ECO:0000259" key="7">
    <source>
        <dbReference type="PROSITE" id="PS50255"/>
    </source>
</evidence>
<keyword evidence="3 4" id="KW-0408">Iron</keyword>
<evidence type="ECO:0000313" key="9">
    <source>
        <dbReference type="Proteomes" id="UP000799302"/>
    </source>
</evidence>
<feature type="chain" id="PRO_5025691142" description="Cytochrome b5 heme-binding domain-containing protein" evidence="6">
    <location>
        <begin position="24"/>
        <end position="333"/>
    </location>
</feature>
<dbReference type="EMBL" id="MU004241">
    <property type="protein sequence ID" value="KAF2665218.1"/>
    <property type="molecule type" value="Genomic_DNA"/>
</dbReference>
<dbReference type="GO" id="GO:0004128">
    <property type="term" value="F:cytochrome-b5 reductase activity, acting on NAD(P)H"/>
    <property type="evidence" value="ECO:0007669"/>
    <property type="project" value="TreeGrafter"/>
</dbReference>
<evidence type="ECO:0000256" key="5">
    <source>
        <dbReference type="SAM" id="MobiDB-lite"/>
    </source>
</evidence>
<dbReference type="Proteomes" id="UP000799302">
    <property type="component" value="Unassembled WGS sequence"/>
</dbReference>
<evidence type="ECO:0000313" key="8">
    <source>
        <dbReference type="EMBL" id="KAF2665218.1"/>
    </source>
</evidence>
<name>A0A6A6U257_9PEZI</name>
<evidence type="ECO:0000256" key="2">
    <source>
        <dbReference type="ARBA" id="ARBA00022723"/>
    </source>
</evidence>
<comment type="similarity">
    <text evidence="4">Belongs to the cytochrome b5 family.</text>
</comment>
<dbReference type="AlphaFoldDB" id="A0A6A6U257"/>
<dbReference type="FunFam" id="3.10.120.10:FF:000001">
    <property type="entry name" value="Cytochrome b5 reductase 4"/>
    <property type="match status" value="1"/>
</dbReference>
<feature type="compositionally biased region" description="Polar residues" evidence="5">
    <location>
        <begin position="112"/>
        <end position="130"/>
    </location>
</feature>
<feature type="compositionally biased region" description="Acidic residues" evidence="5">
    <location>
        <begin position="95"/>
        <end position="105"/>
    </location>
</feature>
<dbReference type="SMART" id="SM01117">
    <property type="entry name" value="Cyt-b5"/>
    <property type="match status" value="1"/>
</dbReference>
<organism evidence="8 9">
    <name type="scientific">Microthyrium microscopicum</name>
    <dbReference type="NCBI Taxonomy" id="703497"/>
    <lineage>
        <taxon>Eukaryota</taxon>
        <taxon>Fungi</taxon>
        <taxon>Dikarya</taxon>
        <taxon>Ascomycota</taxon>
        <taxon>Pezizomycotina</taxon>
        <taxon>Dothideomycetes</taxon>
        <taxon>Dothideomycetes incertae sedis</taxon>
        <taxon>Microthyriales</taxon>
        <taxon>Microthyriaceae</taxon>
        <taxon>Microthyrium</taxon>
    </lineage>
</organism>
<evidence type="ECO:0000256" key="4">
    <source>
        <dbReference type="RuleBase" id="RU362121"/>
    </source>
</evidence>
<dbReference type="GO" id="GO:0046872">
    <property type="term" value="F:metal ion binding"/>
    <property type="evidence" value="ECO:0007669"/>
    <property type="project" value="UniProtKB-UniRule"/>
</dbReference>
<keyword evidence="2 4" id="KW-0479">Metal-binding</keyword>
<dbReference type="GO" id="GO:0005737">
    <property type="term" value="C:cytoplasm"/>
    <property type="evidence" value="ECO:0007669"/>
    <property type="project" value="TreeGrafter"/>
</dbReference>
<dbReference type="InterPro" id="IPR018506">
    <property type="entry name" value="Cyt_B5_heme-BS"/>
</dbReference>
<sequence>MLLGLTLLVLISSLLVYYDPEAAWNMISSWWRKAAKPAVTSPPDQQRPDHDTMPIGTQAQVATDDGDATPKAKPLTNGAPVPQFSLEAPSNPAQIDEDSSDEEIEMPPPQFPSLNSAQRASNPTSSSANSLFVPRTGPSLMPPPPRPASTTANPRLGVPSTGLKVASLSSSLRVPTTGPLPNRGPPSSSPASSLAAPLTTSVPPPNPRKKVILSPGHSPLDWANLQKTNSNLSGVPSLQRVTPSMLKAKNGRKGRPTWSSYKGRVYNMTPYLSFHPGGEGELKRAAGKDGEKLFMDVHPWVNWDNMLESCLVGIMVSENDPRAGMGSQLDDMD</sequence>
<feature type="domain" description="Cytochrome b5 heme-binding" evidence="7">
    <location>
        <begin position="238"/>
        <end position="316"/>
    </location>
</feature>
<feature type="region of interest" description="Disordered" evidence="5">
    <location>
        <begin position="62"/>
        <end position="218"/>
    </location>
</feature>
<feature type="compositionally biased region" description="Low complexity" evidence="5">
    <location>
        <begin position="189"/>
        <end position="201"/>
    </location>
</feature>
<dbReference type="PROSITE" id="PS50255">
    <property type="entry name" value="CYTOCHROME_B5_2"/>
    <property type="match status" value="1"/>
</dbReference>
<dbReference type="PANTHER" id="PTHR46237">
    <property type="entry name" value="CYTOCHROME B5 REDUCTASE 4 FAMILY MEMBER"/>
    <property type="match status" value="1"/>
</dbReference>
<dbReference type="OrthoDB" id="432299at2759"/>
<dbReference type="Pfam" id="PF00173">
    <property type="entry name" value="Cyt-b5"/>
    <property type="match status" value="1"/>
</dbReference>
<dbReference type="Gene3D" id="3.10.120.10">
    <property type="entry name" value="Cytochrome b5-like heme/steroid binding domain"/>
    <property type="match status" value="1"/>
</dbReference>
<gene>
    <name evidence="8" type="ORF">BT63DRAFT_429141</name>
</gene>
<dbReference type="SUPFAM" id="SSF55856">
    <property type="entry name" value="Cytochrome b5-like heme/steroid binding domain"/>
    <property type="match status" value="1"/>
</dbReference>
<dbReference type="InterPro" id="IPR036400">
    <property type="entry name" value="Cyt_B5-like_heme/steroid_sf"/>
</dbReference>